<organism evidence="3">
    <name type="scientific">marine sediment metagenome</name>
    <dbReference type="NCBI Taxonomy" id="412755"/>
    <lineage>
        <taxon>unclassified sequences</taxon>
        <taxon>metagenomes</taxon>
        <taxon>ecological metagenomes</taxon>
    </lineage>
</organism>
<evidence type="ECO:0000313" key="3">
    <source>
        <dbReference type="EMBL" id="GAI57965.1"/>
    </source>
</evidence>
<evidence type="ECO:0000259" key="2">
    <source>
        <dbReference type="Pfam" id="PF00248"/>
    </source>
</evidence>
<sequence>FFYLLFDLTSYVYSVHTRCLWQSSDFPYHPVYCSLEFVSRHETINTKGTKEMITRDIEYELLTLCASEGVGVCVYNPLAGGLLTGKYDPNKPPAEGTRFTLERMGPMYYERYWSATNFEAVARLKQIAREYDRSLAQFALAWILSNETITSAICGATSLKQLEENLGATEVKLSEEELTACDGVWQQLRPLRFFYGR</sequence>
<gene>
    <name evidence="3" type="ORF">S06H3_57234</name>
</gene>
<protein>
    <recommendedName>
        <fullName evidence="2">NADP-dependent oxidoreductase domain-containing protein</fullName>
    </recommendedName>
</protein>
<dbReference type="InterPro" id="IPR023210">
    <property type="entry name" value="NADP_OxRdtase_dom"/>
</dbReference>
<feature type="domain" description="NADP-dependent oxidoreductase" evidence="2">
    <location>
        <begin position="53"/>
        <end position="185"/>
    </location>
</feature>
<reference evidence="3" key="1">
    <citation type="journal article" date="2014" name="Front. Microbiol.">
        <title>High frequency of phylogenetically diverse reductive dehalogenase-homologous genes in deep subseafloor sedimentary metagenomes.</title>
        <authorList>
            <person name="Kawai M."/>
            <person name="Futagami T."/>
            <person name="Toyoda A."/>
            <person name="Takaki Y."/>
            <person name="Nishi S."/>
            <person name="Hori S."/>
            <person name="Arai W."/>
            <person name="Tsubouchi T."/>
            <person name="Morono Y."/>
            <person name="Uchiyama I."/>
            <person name="Ito T."/>
            <person name="Fujiyama A."/>
            <person name="Inagaki F."/>
            <person name="Takami H."/>
        </authorList>
    </citation>
    <scope>NUCLEOTIDE SEQUENCE</scope>
    <source>
        <strain evidence="3">Expedition CK06-06</strain>
    </source>
</reference>
<dbReference type="GO" id="GO:0016491">
    <property type="term" value="F:oxidoreductase activity"/>
    <property type="evidence" value="ECO:0007669"/>
    <property type="project" value="UniProtKB-KW"/>
</dbReference>
<dbReference type="Pfam" id="PF00248">
    <property type="entry name" value="Aldo_ket_red"/>
    <property type="match status" value="1"/>
</dbReference>
<dbReference type="InterPro" id="IPR050523">
    <property type="entry name" value="AKR_Detox_Biosynth"/>
</dbReference>
<dbReference type="AlphaFoldDB" id="X1R4E5"/>
<accession>X1R4E5</accession>
<dbReference type="InterPro" id="IPR036812">
    <property type="entry name" value="NAD(P)_OxRdtase_dom_sf"/>
</dbReference>
<proteinExistence type="predicted"/>
<dbReference type="PANTHER" id="PTHR43364">
    <property type="entry name" value="NADH-SPECIFIC METHYLGLYOXAL REDUCTASE-RELATED"/>
    <property type="match status" value="1"/>
</dbReference>
<comment type="caution">
    <text evidence="3">The sequence shown here is derived from an EMBL/GenBank/DDBJ whole genome shotgun (WGS) entry which is preliminary data.</text>
</comment>
<dbReference type="Gene3D" id="3.20.20.100">
    <property type="entry name" value="NADP-dependent oxidoreductase domain"/>
    <property type="match status" value="1"/>
</dbReference>
<feature type="non-terminal residue" evidence="3">
    <location>
        <position position="1"/>
    </location>
</feature>
<dbReference type="EMBL" id="BARV01036918">
    <property type="protein sequence ID" value="GAI57965.1"/>
    <property type="molecule type" value="Genomic_DNA"/>
</dbReference>
<evidence type="ECO:0000256" key="1">
    <source>
        <dbReference type="ARBA" id="ARBA00023002"/>
    </source>
</evidence>
<name>X1R4E5_9ZZZZ</name>
<dbReference type="PANTHER" id="PTHR43364:SF4">
    <property type="entry name" value="NAD(P)-LINKED OXIDOREDUCTASE SUPERFAMILY PROTEIN"/>
    <property type="match status" value="1"/>
</dbReference>
<keyword evidence="1" id="KW-0560">Oxidoreductase</keyword>
<dbReference type="SUPFAM" id="SSF51430">
    <property type="entry name" value="NAD(P)-linked oxidoreductase"/>
    <property type="match status" value="1"/>
</dbReference>